<dbReference type="AlphaFoldDB" id="A0AAW7QDZ3"/>
<evidence type="ECO:0000313" key="1">
    <source>
        <dbReference type="EMBL" id="MDN5268661.1"/>
    </source>
</evidence>
<name>A0AAW7QDZ3_STRVE</name>
<organism evidence="1 2">
    <name type="scientific">Streptococcus vestibularis</name>
    <dbReference type="NCBI Taxonomy" id="1343"/>
    <lineage>
        <taxon>Bacteria</taxon>
        <taxon>Bacillati</taxon>
        <taxon>Bacillota</taxon>
        <taxon>Bacilli</taxon>
        <taxon>Lactobacillales</taxon>
        <taxon>Streptococcaceae</taxon>
        <taxon>Streptococcus</taxon>
    </lineage>
</organism>
<protein>
    <submittedName>
        <fullName evidence="1">Uncharacterized protein</fullName>
    </submittedName>
</protein>
<evidence type="ECO:0000313" key="2">
    <source>
        <dbReference type="Proteomes" id="UP001172310"/>
    </source>
</evidence>
<reference evidence="1" key="1">
    <citation type="submission" date="2023-07" db="EMBL/GenBank/DDBJ databases">
        <title>SVep1, a Temperate Phage of Human Oral Commensal Streptococcus vestibularis.</title>
        <authorList>
            <person name="Wu M."/>
            <person name="Zhu Y."/>
            <person name="Li Y."/>
        </authorList>
    </citation>
    <scope>NUCLEOTIDE SEQUENCE</scope>
    <source>
        <strain evidence="1">SVE8</strain>
    </source>
</reference>
<sequence length="49" mass="5489">MRCFLFGNVEVVDISYCMSHAPKAVKEVAIYVSDNFADAVTHLENLLDL</sequence>
<accession>A0AAW7QDZ3</accession>
<proteinExistence type="predicted"/>
<dbReference type="Proteomes" id="UP001172310">
    <property type="component" value="Unassembled WGS sequence"/>
</dbReference>
<dbReference type="EMBL" id="JAUJGC010000004">
    <property type="protein sequence ID" value="MDN5268661.1"/>
    <property type="molecule type" value="Genomic_DNA"/>
</dbReference>
<gene>
    <name evidence="1" type="ORF">QY913_00535</name>
</gene>
<comment type="caution">
    <text evidence="1">The sequence shown here is derived from an EMBL/GenBank/DDBJ whole genome shotgun (WGS) entry which is preliminary data.</text>
</comment>